<reference evidence="4 5" key="1">
    <citation type="submission" date="2020-08" db="EMBL/GenBank/DDBJ databases">
        <title>Novel species isolated from subtropical streams in China.</title>
        <authorList>
            <person name="Lu H."/>
        </authorList>
    </citation>
    <scope>NUCLEOTIDE SEQUENCE [LARGE SCALE GENOMIC DNA]</scope>
    <source>
        <strain evidence="4 5">CY22W</strain>
    </source>
</reference>
<dbReference type="InterPro" id="IPR003140">
    <property type="entry name" value="PLipase/COase/thioEstase"/>
</dbReference>
<dbReference type="SUPFAM" id="SSF53474">
    <property type="entry name" value="alpha/beta-Hydrolases"/>
    <property type="match status" value="1"/>
</dbReference>
<sequence>MSQYLTTIELESAPQVTASIIWMHGRGADANDFVPIVKELDLRACPPIRFVFPNAPTMPVTINGGYVMRAWYDILGTDIARREDEAGLRQSQGEIEKLIAREIERGIPAHRIILAGFSQGCAMTLQTGLRYPQQLGGMLCLSGYVPLSAHIAAERHPANQNTPIFLVHGVADPVIPLQRAEQSRQLLEQCGYQIEWHTYPMPHSVCAEEIVDIGNWLTKVLAD</sequence>
<dbReference type="InterPro" id="IPR029058">
    <property type="entry name" value="AB_hydrolase_fold"/>
</dbReference>
<evidence type="ECO:0000313" key="5">
    <source>
        <dbReference type="Proteomes" id="UP000654304"/>
    </source>
</evidence>
<protein>
    <submittedName>
        <fullName evidence="4">Dienelactone hydrolase family protein</fullName>
    </submittedName>
</protein>
<evidence type="ECO:0000259" key="3">
    <source>
        <dbReference type="Pfam" id="PF02230"/>
    </source>
</evidence>
<comment type="caution">
    <text evidence="4">The sequence shown here is derived from an EMBL/GenBank/DDBJ whole genome shotgun (WGS) entry which is preliminary data.</text>
</comment>
<comment type="similarity">
    <text evidence="1">Belongs to the AB hydrolase superfamily. AB hydrolase 2 family.</text>
</comment>
<name>A0ABR7A003_9BURK</name>
<evidence type="ECO:0000256" key="2">
    <source>
        <dbReference type="ARBA" id="ARBA00022801"/>
    </source>
</evidence>
<evidence type="ECO:0000256" key="1">
    <source>
        <dbReference type="ARBA" id="ARBA00006499"/>
    </source>
</evidence>
<evidence type="ECO:0000313" key="4">
    <source>
        <dbReference type="EMBL" id="MBC3930051.1"/>
    </source>
</evidence>
<keyword evidence="5" id="KW-1185">Reference proteome</keyword>
<proteinExistence type="inferred from homology"/>
<dbReference type="GO" id="GO:0016787">
    <property type="term" value="F:hydrolase activity"/>
    <property type="evidence" value="ECO:0007669"/>
    <property type="project" value="UniProtKB-KW"/>
</dbReference>
<organism evidence="4 5">
    <name type="scientific">Undibacterium curvum</name>
    <dbReference type="NCBI Taxonomy" id="2762294"/>
    <lineage>
        <taxon>Bacteria</taxon>
        <taxon>Pseudomonadati</taxon>
        <taxon>Pseudomonadota</taxon>
        <taxon>Betaproteobacteria</taxon>
        <taxon>Burkholderiales</taxon>
        <taxon>Oxalobacteraceae</taxon>
        <taxon>Undibacterium</taxon>
    </lineage>
</organism>
<dbReference type="EMBL" id="JACOGD010000001">
    <property type="protein sequence ID" value="MBC3930051.1"/>
    <property type="molecule type" value="Genomic_DNA"/>
</dbReference>
<dbReference type="InterPro" id="IPR050565">
    <property type="entry name" value="LYPA1-2/EST-like"/>
</dbReference>
<accession>A0ABR7A003</accession>
<keyword evidence="2 4" id="KW-0378">Hydrolase</keyword>
<dbReference type="PANTHER" id="PTHR10655">
    <property type="entry name" value="LYSOPHOSPHOLIPASE-RELATED"/>
    <property type="match status" value="1"/>
</dbReference>
<dbReference type="RefSeq" id="WP_186901970.1">
    <property type="nucleotide sequence ID" value="NZ_JACOGD010000001.1"/>
</dbReference>
<feature type="domain" description="Phospholipase/carboxylesterase/thioesterase" evidence="3">
    <location>
        <begin position="14"/>
        <end position="220"/>
    </location>
</feature>
<dbReference type="PANTHER" id="PTHR10655:SF17">
    <property type="entry name" value="LYSOPHOSPHOLIPASE-LIKE PROTEIN 1"/>
    <property type="match status" value="1"/>
</dbReference>
<dbReference type="Gene3D" id="3.40.50.1820">
    <property type="entry name" value="alpha/beta hydrolase"/>
    <property type="match status" value="1"/>
</dbReference>
<dbReference type="Pfam" id="PF02230">
    <property type="entry name" value="Abhydrolase_2"/>
    <property type="match status" value="1"/>
</dbReference>
<gene>
    <name evidence="4" type="ORF">H8K43_00055</name>
</gene>
<dbReference type="Proteomes" id="UP000654304">
    <property type="component" value="Unassembled WGS sequence"/>
</dbReference>